<evidence type="ECO:0000256" key="1">
    <source>
        <dbReference type="ARBA" id="ARBA00010617"/>
    </source>
</evidence>
<dbReference type="InterPro" id="IPR002401">
    <property type="entry name" value="Cyt_P450_E_grp-I"/>
</dbReference>
<sequence length="307" mass="34165">MRQEPSWVESLMEGFLSLFSTHASRIMLHLPTRRMRQVRYASRHIRNFCGEIVKARRAKHDLQLSTESETNIAAVALRSAVFTDDELADQMMTFLAAGHGTTSHALQWAVYALCKHPGIQERLREEIKTHLGSITDSKPTASAADIDNLPYLHAVCSETLRFYPSIPSTIREALHDTTVAGHQIPKGTRFTISPAVTNVDQELWGPDAGVFNPERWIRDRQANSGGVRSHHGVLTFLQGPRSCVGASFARAELACLVAVLVGRFRMKLEDPEREEELTKRGVGAAPADGVRVRLEIVTRPVVNLADR</sequence>
<dbReference type="InterPro" id="IPR036396">
    <property type="entry name" value="Cyt_P450_sf"/>
</dbReference>
<evidence type="ECO:0000256" key="4">
    <source>
        <dbReference type="PIRSR" id="PIRSR602401-1"/>
    </source>
</evidence>
<dbReference type="GO" id="GO:0020037">
    <property type="term" value="F:heme binding"/>
    <property type="evidence" value="ECO:0007669"/>
    <property type="project" value="InterPro"/>
</dbReference>
<evidence type="ECO:0000256" key="2">
    <source>
        <dbReference type="ARBA" id="ARBA00023002"/>
    </source>
</evidence>
<comment type="cofactor">
    <cofactor evidence="4">
        <name>heme</name>
        <dbReference type="ChEBI" id="CHEBI:30413"/>
    </cofactor>
</comment>
<proteinExistence type="inferred from homology"/>
<dbReference type="GO" id="GO:0005506">
    <property type="term" value="F:iron ion binding"/>
    <property type="evidence" value="ECO:0007669"/>
    <property type="project" value="InterPro"/>
</dbReference>
<dbReference type="SUPFAM" id="SSF48264">
    <property type="entry name" value="Cytochrome P450"/>
    <property type="match status" value="1"/>
</dbReference>
<comment type="similarity">
    <text evidence="1">Belongs to the cytochrome P450 family.</text>
</comment>
<evidence type="ECO:0000313" key="5">
    <source>
        <dbReference type="EMBL" id="KAE8349893.1"/>
    </source>
</evidence>
<dbReference type="PANTHER" id="PTHR24305">
    <property type="entry name" value="CYTOCHROME P450"/>
    <property type="match status" value="1"/>
</dbReference>
<reference evidence="6" key="1">
    <citation type="submission" date="2019-04" db="EMBL/GenBank/DDBJ databases">
        <title>Friends and foes A comparative genomics studyof 23 Aspergillus species from section Flavi.</title>
        <authorList>
            <consortium name="DOE Joint Genome Institute"/>
            <person name="Kjaerbolling I."/>
            <person name="Vesth T."/>
            <person name="Frisvad J.C."/>
            <person name="Nybo J.L."/>
            <person name="Theobald S."/>
            <person name="Kildgaard S."/>
            <person name="Isbrandt T."/>
            <person name="Kuo A."/>
            <person name="Sato A."/>
            <person name="Lyhne E.K."/>
            <person name="Kogle M.E."/>
            <person name="Wiebenga A."/>
            <person name="Kun R.S."/>
            <person name="Lubbers R.J."/>
            <person name="Makela M.R."/>
            <person name="Barry K."/>
            <person name="Chovatia M."/>
            <person name="Clum A."/>
            <person name="Daum C."/>
            <person name="Haridas S."/>
            <person name="He G."/>
            <person name="LaButti K."/>
            <person name="Lipzen A."/>
            <person name="Mondo S."/>
            <person name="Riley R."/>
            <person name="Salamov A."/>
            <person name="Simmons B.A."/>
            <person name="Magnuson J.K."/>
            <person name="Henrissat B."/>
            <person name="Mortensen U.H."/>
            <person name="Larsen T.O."/>
            <person name="Devries R.P."/>
            <person name="Grigoriev I.V."/>
            <person name="Machida M."/>
            <person name="Baker S.E."/>
            <person name="Andersen M.R."/>
        </authorList>
    </citation>
    <scope>NUCLEOTIDE SEQUENCE [LARGE SCALE GENOMIC DNA]</scope>
    <source>
        <strain evidence="6">CBS 553.77</strain>
    </source>
</reference>
<dbReference type="PRINTS" id="PR00385">
    <property type="entry name" value="P450"/>
</dbReference>
<dbReference type="GO" id="GO:0016705">
    <property type="term" value="F:oxidoreductase activity, acting on paired donors, with incorporation or reduction of molecular oxygen"/>
    <property type="evidence" value="ECO:0007669"/>
    <property type="project" value="InterPro"/>
</dbReference>
<dbReference type="Gene3D" id="1.10.630.10">
    <property type="entry name" value="Cytochrome P450"/>
    <property type="match status" value="1"/>
</dbReference>
<keyword evidence="4" id="KW-0479">Metal-binding</keyword>
<dbReference type="EMBL" id="ML739264">
    <property type="protein sequence ID" value="KAE8349893.1"/>
    <property type="molecule type" value="Genomic_DNA"/>
</dbReference>
<keyword evidence="4" id="KW-0349">Heme</keyword>
<dbReference type="PRINTS" id="PR00463">
    <property type="entry name" value="EP450I"/>
</dbReference>
<feature type="binding site" description="axial binding residue" evidence="4">
    <location>
        <position position="243"/>
    </location>
    <ligand>
        <name>heme</name>
        <dbReference type="ChEBI" id="CHEBI:30413"/>
    </ligand>
    <ligandPart>
        <name>Fe</name>
        <dbReference type="ChEBI" id="CHEBI:18248"/>
    </ligandPart>
</feature>
<accession>A0A5N6YY77</accession>
<organism evidence="5 6">
    <name type="scientific">Aspergillus coremiiformis</name>
    <dbReference type="NCBI Taxonomy" id="138285"/>
    <lineage>
        <taxon>Eukaryota</taxon>
        <taxon>Fungi</taxon>
        <taxon>Dikarya</taxon>
        <taxon>Ascomycota</taxon>
        <taxon>Pezizomycotina</taxon>
        <taxon>Eurotiomycetes</taxon>
        <taxon>Eurotiomycetidae</taxon>
        <taxon>Eurotiales</taxon>
        <taxon>Aspergillaceae</taxon>
        <taxon>Aspergillus</taxon>
        <taxon>Aspergillus subgen. Circumdati</taxon>
    </lineage>
</organism>
<dbReference type="OrthoDB" id="1470350at2759"/>
<evidence type="ECO:0000313" key="6">
    <source>
        <dbReference type="Proteomes" id="UP000327118"/>
    </source>
</evidence>
<protein>
    <submittedName>
        <fullName evidence="5">Cytochrome P450</fullName>
    </submittedName>
</protein>
<keyword evidence="2" id="KW-0560">Oxidoreductase</keyword>
<dbReference type="InterPro" id="IPR050121">
    <property type="entry name" value="Cytochrome_P450_monoxygenase"/>
</dbReference>
<keyword evidence="6" id="KW-1185">Reference proteome</keyword>
<keyword evidence="4" id="KW-0408">Iron</keyword>
<name>A0A5N6YY77_9EURO</name>
<evidence type="ECO:0000256" key="3">
    <source>
        <dbReference type="ARBA" id="ARBA00023033"/>
    </source>
</evidence>
<dbReference type="Proteomes" id="UP000327118">
    <property type="component" value="Unassembled WGS sequence"/>
</dbReference>
<dbReference type="GO" id="GO:0004497">
    <property type="term" value="F:monooxygenase activity"/>
    <property type="evidence" value="ECO:0007669"/>
    <property type="project" value="UniProtKB-KW"/>
</dbReference>
<gene>
    <name evidence="5" type="ORF">BDV28DRAFT_140227</name>
</gene>
<keyword evidence="3" id="KW-0503">Monooxygenase</keyword>
<dbReference type="PANTHER" id="PTHR24305:SF166">
    <property type="entry name" value="CYTOCHROME P450 12A4, MITOCHONDRIAL-RELATED"/>
    <property type="match status" value="1"/>
</dbReference>
<dbReference type="InterPro" id="IPR001128">
    <property type="entry name" value="Cyt_P450"/>
</dbReference>
<dbReference type="AlphaFoldDB" id="A0A5N6YY77"/>
<dbReference type="Pfam" id="PF00067">
    <property type="entry name" value="p450"/>
    <property type="match status" value="1"/>
</dbReference>